<keyword evidence="5" id="KW-0411">Iron-sulfur</keyword>
<evidence type="ECO:0000313" key="8">
    <source>
        <dbReference type="Proteomes" id="UP000008561"/>
    </source>
</evidence>
<keyword evidence="8" id="KW-1185">Reference proteome</keyword>
<dbReference type="GO" id="GO:0003824">
    <property type="term" value="F:catalytic activity"/>
    <property type="evidence" value="ECO:0007669"/>
    <property type="project" value="InterPro"/>
</dbReference>
<evidence type="ECO:0000256" key="4">
    <source>
        <dbReference type="ARBA" id="ARBA00023004"/>
    </source>
</evidence>
<evidence type="ECO:0000256" key="1">
    <source>
        <dbReference type="ARBA" id="ARBA00001966"/>
    </source>
</evidence>
<proteinExistence type="predicted"/>
<evidence type="ECO:0000256" key="3">
    <source>
        <dbReference type="ARBA" id="ARBA00022723"/>
    </source>
</evidence>
<sequence length="306" mass="34091">MTDASIRPRFSALEIKANYTCNSNCVYCCAGNRGKQRAMTFDEIAENIQFFIDTYGVQEVCLSGGEPTVHRDFLSTLDFVRSKGLRTYLHTNGIRFHDRTFAKQCAALVNRTLVGFSFHTPGLCAELTGSAKTFGQRIDGIANLLAESVPLRTNTVIIKQNYRHLPAIVDLISSLGVRRTLLTFPFFFECSDTQVACFVPESMEVVRPFLNTAVETLQKNGIEVSLQGLPPCQLGDLKNFREKDPDRAFVDSGHQLENHSMLFSTTLGYAKDDRCTECEYNTSECWGFPKPGVLGDLGRQLDPAGK</sequence>
<gene>
    <name evidence="7" type="ordered locus">Dole_1198</name>
</gene>
<dbReference type="InterPro" id="IPR013785">
    <property type="entry name" value="Aldolase_TIM"/>
</dbReference>
<dbReference type="CDD" id="cd01335">
    <property type="entry name" value="Radical_SAM"/>
    <property type="match status" value="1"/>
</dbReference>
<accession>A8ZXP6</accession>
<keyword evidence="2" id="KW-0949">S-adenosyl-L-methionine</keyword>
<organism evidence="7 8">
    <name type="scientific">Desulfosudis oleivorans (strain DSM 6200 / JCM 39069 / Hxd3)</name>
    <name type="common">Desulfococcus oleovorans</name>
    <dbReference type="NCBI Taxonomy" id="96561"/>
    <lineage>
        <taxon>Bacteria</taxon>
        <taxon>Pseudomonadati</taxon>
        <taxon>Thermodesulfobacteriota</taxon>
        <taxon>Desulfobacteria</taxon>
        <taxon>Desulfobacterales</taxon>
        <taxon>Desulfosudaceae</taxon>
        <taxon>Desulfosudis</taxon>
    </lineage>
</organism>
<dbReference type="InterPro" id="IPR058240">
    <property type="entry name" value="rSAM_sf"/>
</dbReference>
<dbReference type="SFLD" id="SFLDS00029">
    <property type="entry name" value="Radical_SAM"/>
    <property type="match status" value="1"/>
</dbReference>
<dbReference type="EMBL" id="CP000859">
    <property type="protein sequence ID" value="ABW67004.1"/>
    <property type="molecule type" value="Genomic_DNA"/>
</dbReference>
<dbReference type="Pfam" id="PF04055">
    <property type="entry name" value="Radical_SAM"/>
    <property type="match status" value="1"/>
</dbReference>
<reference evidence="7 8" key="1">
    <citation type="submission" date="2007-10" db="EMBL/GenBank/DDBJ databases">
        <title>Complete sequence of Desulfococcus oleovorans Hxd3.</title>
        <authorList>
            <consortium name="US DOE Joint Genome Institute"/>
            <person name="Copeland A."/>
            <person name="Lucas S."/>
            <person name="Lapidus A."/>
            <person name="Barry K."/>
            <person name="Glavina del Rio T."/>
            <person name="Dalin E."/>
            <person name="Tice H."/>
            <person name="Pitluck S."/>
            <person name="Kiss H."/>
            <person name="Brettin T."/>
            <person name="Bruce D."/>
            <person name="Detter J.C."/>
            <person name="Han C."/>
            <person name="Schmutz J."/>
            <person name="Larimer F."/>
            <person name="Land M."/>
            <person name="Hauser L."/>
            <person name="Kyrpides N."/>
            <person name="Kim E."/>
            <person name="Wawrik B."/>
            <person name="Richardson P."/>
        </authorList>
    </citation>
    <scope>NUCLEOTIDE SEQUENCE [LARGE SCALE GENOMIC DNA]</scope>
    <source>
        <strain evidence="8">DSM 6200 / JCM 39069 / Hxd3</strain>
    </source>
</reference>
<dbReference type="KEGG" id="dol:Dole_1198"/>
<dbReference type="GO" id="GO:0046872">
    <property type="term" value="F:metal ion binding"/>
    <property type="evidence" value="ECO:0007669"/>
    <property type="project" value="UniProtKB-KW"/>
</dbReference>
<dbReference type="RefSeq" id="WP_012174622.1">
    <property type="nucleotide sequence ID" value="NC_009943.1"/>
</dbReference>
<evidence type="ECO:0000313" key="7">
    <source>
        <dbReference type="EMBL" id="ABW67004.1"/>
    </source>
</evidence>
<dbReference type="SUPFAM" id="SSF102114">
    <property type="entry name" value="Radical SAM enzymes"/>
    <property type="match status" value="1"/>
</dbReference>
<dbReference type="GO" id="GO:0051536">
    <property type="term" value="F:iron-sulfur cluster binding"/>
    <property type="evidence" value="ECO:0007669"/>
    <property type="project" value="UniProtKB-KW"/>
</dbReference>
<evidence type="ECO:0000256" key="2">
    <source>
        <dbReference type="ARBA" id="ARBA00022691"/>
    </source>
</evidence>
<dbReference type="PROSITE" id="PS51918">
    <property type="entry name" value="RADICAL_SAM"/>
    <property type="match status" value="1"/>
</dbReference>
<dbReference type="SFLD" id="SFLDG01067">
    <property type="entry name" value="SPASM/twitch_domain_containing"/>
    <property type="match status" value="1"/>
</dbReference>
<dbReference type="Proteomes" id="UP000008561">
    <property type="component" value="Chromosome"/>
</dbReference>
<evidence type="ECO:0000256" key="5">
    <source>
        <dbReference type="ARBA" id="ARBA00023014"/>
    </source>
</evidence>
<dbReference type="PANTHER" id="PTHR11228">
    <property type="entry name" value="RADICAL SAM DOMAIN PROTEIN"/>
    <property type="match status" value="1"/>
</dbReference>
<keyword evidence="4" id="KW-0408">Iron</keyword>
<dbReference type="eggNOG" id="COG0535">
    <property type="taxonomic scope" value="Bacteria"/>
</dbReference>
<dbReference type="OrthoDB" id="5485132at2"/>
<dbReference type="HOGENOM" id="CLU_908296_0_0_7"/>
<dbReference type="InterPro" id="IPR050377">
    <property type="entry name" value="Radical_SAM_PqqE_MftC-like"/>
</dbReference>
<name>A8ZXP6_DESOH</name>
<dbReference type="Gene3D" id="3.20.20.70">
    <property type="entry name" value="Aldolase class I"/>
    <property type="match status" value="1"/>
</dbReference>
<keyword evidence="3" id="KW-0479">Metal-binding</keyword>
<dbReference type="AlphaFoldDB" id="A8ZXP6"/>
<evidence type="ECO:0000259" key="6">
    <source>
        <dbReference type="PROSITE" id="PS51918"/>
    </source>
</evidence>
<dbReference type="PANTHER" id="PTHR11228:SF7">
    <property type="entry name" value="PQQA PEPTIDE CYCLASE"/>
    <property type="match status" value="1"/>
</dbReference>
<comment type="cofactor">
    <cofactor evidence="1">
        <name>[4Fe-4S] cluster</name>
        <dbReference type="ChEBI" id="CHEBI:49883"/>
    </cofactor>
</comment>
<dbReference type="InterPro" id="IPR007197">
    <property type="entry name" value="rSAM"/>
</dbReference>
<protein>
    <submittedName>
        <fullName evidence="7">Radical SAM domain protein</fullName>
    </submittedName>
</protein>
<feature type="domain" description="Radical SAM core" evidence="6">
    <location>
        <begin position="6"/>
        <end position="223"/>
    </location>
</feature>
<dbReference type="STRING" id="96561.Dole_1198"/>